<sequence>MMDGHNGKKKLHFLVFPWLAQGHIIPFLELSKALAIHGHKVSFLSTPVNISRFEPRTGGWSSRAGYRRYGSSRIRLSVGF</sequence>
<dbReference type="AlphaFoldDB" id="B8LPA8"/>
<dbReference type="SUPFAM" id="SSF53756">
    <property type="entry name" value="UDP-Glycosyltransferase/glycogen phosphorylase"/>
    <property type="match status" value="1"/>
</dbReference>
<dbReference type="EMBL" id="EF677681">
    <property type="protein sequence ID" value="ABR17488.1"/>
    <property type="molecule type" value="mRNA"/>
</dbReference>
<dbReference type="Gene3D" id="3.40.50.2000">
    <property type="entry name" value="Glycogen Phosphorylase B"/>
    <property type="match status" value="1"/>
</dbReference>
<reference evidence="1" key="1">
    <citation type="submission" date="2007-06" db="EMBL/GenBank/DDBJ databases">
        <title>Full length cDNA sequences from Sitka Spruce (Picea sitchensis).</title>
        <authorList>
            <person name="Ralph S.G."/>
            <person name="Chun H.E."/>
            <person name="Liao N."/>
            <person name="Ali J."/>
            <person name="Reid K."/>
            <person name="Kolosova N."/>
            <person name="Cooper N."/>
            <person name="Cullis C."/>
            <person name="Jancsik S."/>
            <person name="Moore R."/>
            <person name="Mayo M."/>
            <person name="Wagner S."/>
            <person name="Holt R.A."/>
            <person name="Jones S.J.M."/>
            <person name="Marra M.A."/>
            <person name="Ritland C.E."/>
            <person name="Ritland K."/>
            <person name="Bohlmann J."/>
        </authorList>
    </citation>
    <scope>NUCLEOTIDE SEQUENCE</scope>
    <source>
        <tissue evidence="1">Green portion of the leader tissue</tissue>
    </source>
</reference>
<name>B8LPA8_PICSI</name>
<proteinExistence type="evidence at transcript level"/>
<dbReference type="CAZy" id="GT1">
    <property type="family name" value="Glycosyltransferase Family 1"/>
</dbReference>
<evidence type="ECO:0000313" key="1">
    <source>
        <dbReference type="EMBL" id="ABR17488.1"/>
    </source>
</evidence>
<organism evidence="1">
    <name type="scientific">Picea sitchensis</name>
    <name type="common">Sitka spruce</name>
    <name type="synonym">Pinus sitchensis</name>
    <dbReference type="NCBI Taxonomy" id="3332"/>
    <lineage>
        <taxon>Eukaryota</taxon>
        <taxon>Viridiplantae</taxon>
        <taxon>Streptophyta</taxon>
        <taxon>Embryophyta</taxon>
        <taxon>Tracheophyta</taxon>
        <taxon>Spermatophyta</taxon>
        <taxon>Pinopsida</taxon>
        <taxon>Pinidae</taxon>
        <taxon>Conifers I</taxon>
        <taxon>Pinales</taxon>
        <taxon>Pinaceae</taxon>
        <taxon>Picea</taxon>
    </lineage>
</organism>
<accession>B8LPA8</accession>
<protein>
    <submittedName>
        <fullName evidence="1">Uncharacterized protein</fullName>
    </submittedName>
</protein>